<feature type="compositionally biased region" description="Polar residues" evidence="1">
    <location>
        <begin position="71"/>
        <end position="87"/>
    </location>
</feature>
<feature type="compositionally biased region" description="Basic and acidic residues" evidence="1">
    <location>
        <begin position="59"/>
        <end position="68"/>
    </location>
</feature>
<feature type="region of interest" description="Disordered" evidence="1">
    <location>
        <begin position="1"/>
        <end position="87"/>
    </location>
</feature>
<dbReference type="HOGENOM" id="CLU_679728_0_0_1"/>
<comment type="caution">
    <text evidence="2">The sequence shown here is derived from an EMBL/GenBank/DDBJ whole genome shotgun (WGS) entry which is preliminary data.</text>
</comment>
<feature type="compositionally biased region" description="Polar residues" evidence="1">
    <location>
        <begin position="124"/>
        <end position="133"/>
    </location>
</feature>
<proteinExistence type="predicted"/>
<evidence type="ECO:0000313" key="2">
    <source>
        <dbReference type="EMBL" id="EQB49403.1"/>
    </source>
</evidence>
<sequence length="405" mass="43734">MSNVSKEQSSQSPTDRSKAQLESPSATFATSRALGREINAKRTPGVPHVADDVAGGTGGKEEKSKDEEAAGSNNDTPPALSESQIQLNRYRERLARDLERREMATRGLMATPPEKVRVSPIPEESNNTPQTNPVALATASSSLTTTSTESGNTIRGGITPGFVAGTPSYPFPRMSTPGYAISPMSRPFGNMSPTAAAFMSQTMSFDGFGAAQDKVLSGSSTPASALTFLPAGATGQLDGDFPSPNLYDLSLMLSAEPGLDAWWITVVQIMRDVYKAERVTLAVPADTTDIENVPWGQKATYNEHQEDDLSLGYMARGSSLIPSKREKVAARDFCPPVVQHNLAEARATFRLRERLKKSVPSRQGCHSTRQHSLNTMLRIKTYPAGKYLLVQIQMFKAGSSLSFKL</sequence>
<dbReference type="STRING" id="1237896.T0K8P4"/>
<name>T0K8P4_COLGC</name>
<accession>T0K8P4</accession>
<dbReference type="AlphaFoldDB" id="T0K8P4"/>
<dbReference type="OrthoDB" id="5428593at2759"/>
<evidence type="ECO:0000256" key="1">
    <source>
        <dbReference type="SAM" id="MobiDB-lite"/>
    </source>
</evidence>
<reference evidence="3" key="1">
    <citation type="journal article" date="2013" name="Mol. Plant Microbe Interact.">
        <title>Global aspects of pacC regulation of pathogenicity genes in Colletotrichum gloeosporioides as revealed by transcriptome analysis.</title>
        <authorList>
            <person name="Alkan N."/>
            <person name="Meng X."/>
            <person name="Friedlander G."/>
            <person name="Reuveni E."/>
            <person name="Sukno S."/>
            <person name="Sherman A."/>
            <person name="Thon M."/>
            <person name="Fluhr R."/>
            <person name="Prusky D."/>
        </authorList>
    </citation>
    <scope>NUCLEOTIDE SEQUENCE [LARGE SCALE GENOMIC DNA]</scope>
    <source>
        <strain evidence="3">Cg-14</strain>
    </source>
</reference>
<dbReference type="Proteomes" id="UP000015530">
    <property type="component" value="Unassembled WGS sequence"/>
</dbReference>
<dbReference type="EMBL" id="AMYD01002342">
    <property type="protein sequence ID" value="EQB49403.1"/>
    <property type="molecule type" value="Genomic_DNA"/>
</dbReference>
<protein>
    <submittedName>
        <fullName evidence="2">Hsp90-like protein</fullName>
    </submittedName>
</protein>
<evidence type="ECO:0000313" key="3">
    <source>
        <dbReference type="Proteomes" id="UP000015530"/>
    </source>
</evidence>
<feature type="compositionally biased region" description="Polar residues" evidence="1">
    <location>
        <begin position="1"/>
        <end position="30"/>
    </location>
</feature>
<gene>
    <name evidence="2" type="ORF">CGLO_11269</name>
</gene>
<feature type="compositionally biased region" description="Low complexity" evidence="1">
    <location>
        <begin position="140"/>
        <end position="150"/>
    </location>
</feature>
<organism evidence="2 3">
    <name type="scientific">Colletotrichum gloeosporioides (strain Cg-14)</name>
    <name type="common">Anthracnose fungus</name>
    <name type="synonym">Glomerella cingulata</name>
    <dbReference type="NCBI Taxonomy" id="1237896"/>
    <lineage>
        <taxon>Eukaryota</taxon>
        <taxon>Fungi</taxon>
        <taxon>Dikarya</taxon>
        <taxon>Ascomycota</taxon>
        <taxon>Pezizomycotina</taxon>
        <taxon>Sordariomycetes</taxon>
        <taxon>Hypocreomycetidae</taxon>
        <taxon>Glomerellales</taxon>
        <taxon>Glomerellaceae</taxon>
        <taxon>Colletotrichum</taxon>
        <taxon>Colletotrichum gloeosporioides species complex</taxon>
    </lineage>
</organism>
<feature type="region of interest" description="Disordered" evidence="1">
    <location>
        <begin position="102"/>
        <end position="133"/>
    </location>
</feature>
<feature type="region of interest" description="Disordered" evidence="1">
    <location>
        <begin position="140"/>
        <end position="159"/>
    </location>
</feature>